<sequence length="358" mass="40902">MSLQSIVKAMKLGLISLSPDEILCYKEFNVEPYALEFEEMWSKKFSEKLILNLTPVGLNVSECWNIIVHGVFLQSPYIIRHLTLSGVDVSGIINWQTKISVASTKVIEFLTLIGIDEEVIALVEQHGIDEETEQMLVDLGLNEMDERLSTVEEIICECSLTILEPICGADILKTVCRTSSKTDSSIDSIGILDDLHGYSCRCHALEELKTDEEINARRNDYLRQNIMIPLSWAMARTLKYRPSDPIHFISYQLLSWVHGNVPENRKEDLRQLIALSTIAMDKKLVARNLLEEEERIRKKNLEALKNIPCEVCKEHQALRRVKEQCWKCVKKRVKKFGVCEFPDVCSSCKINVSNKSDV</sequence>
<organism evidence="1 2">
    <name type="scientific">Ceratina calcarata</name>
    <dbReference type="NCBI Taxonomy" id="156304"/>
    <lineage>
        <taxon>Eukaryota</taxon>
        <taxon>Metazoa</taxon>
        <taxon>Ecdysozoa</taxon>
        <taxon>Arthropoda</taxon>
        <taxon>Hexapoda</taxon>
        <taxon>Insecta</taxon>
        <taxon>Pterygota</taxon>
        <taxon>Neoptera</taxon>
        <taxon>Endopterygota</taxon>
        <taxon>Hymenoptera</taxon>
        <taxon>Apocrita</taxon>
        <taxon>Aculeata</taxon>
        <taxon>Apoidea</taxon>
        <taxon>Anthophila</taxon>
        <taxon>Apidae</taxon>
        <taxon>Ceratina</taxon>
        <taxon>Zadontomerus</taxon>
    </lineage>
</organism>
<evidence type="ECO:0000313" key="2">
    <source>
        <dbReference type="RefSeq" id="XP_017892997.1"/>
    </source>
</evidence>
<gene>
    <name evidence="2" type="primary">LOC108632750</name>
</gene>
<dbReference type="AlphaFoldDB" id="A0AAJ7JHK0"/>
<name>A0AAJ7JHK0_9HYME</name>
<protein>
    <submittedName>
        <fullName evidence="2">Uncharacterized protein LOC108632750</fullName>
    </submittedName>
</protein>
<reference evidence="2" key="1">
    <citation type="submission" date="2025-08" db="UniProtKB">
        <authorList>
            <consortium name="RefSeq"/>
        </authorList>
    </citation>
    <scope>IDENTIFICATION</scope>
    <source>
        <tissue evidence="2">Whole body</tissue>
    </source>
</reference>
<dbReference type="Proteomes" id="UP000694925">
    <property type="component" value="Unplaced"/>
</dbReference>
<keyword evidence="1" id="KW-1185">Reference proteome</keyword>
<dbReference type="RefSeq" id="XP_017892997.1">
    <property type="nucleotide sequence ID" value="XM_018037508.2"/>
</dbReference>
<proteinExistence type="predicted"/>
<dbReference type="GeneID" id="108632750"/>
<accession>A0AAJ7JHK0</accession>
<evidence type="ECO:0000313" key="1">
    <source>
        <dbReference type="Proteomes" id="UP000694925"/>
    </source>
</evidence>
<dbReference type="KEGG" id="ccal:108632750"/>